<dbReference type="Pfam" id="PF03626">
    <property type="entry name" value="COX4_pro"/>
    <property type="match status" value="1"/>
</dbReference>
<keyword evidence="2" id="KW-1003">Cell membrane</keyword>
<sequence>MDRALAHSTNYRLVLYWLLGLAIGSVLLSQLPLPHTFTVVLIFVAATVKAWLVVWYFMHLRFEHMLIPALILTPMLAFAILLLVLYPDIAWR</sequence>
<proteinExistence type="predicted"/>
<name>A0A938B3W0_UNCTE</name>
<reference evidence="7" key="1">
    <citation type="submission" date="2019-03" db="EMBL/GenBank/DDBJ databases">
        <title>Lake Tanganyika Metagenome-Assembled Genomes (MAGs).</title>
        <authorList>
            <person name="Tran P."/>
        </authorList>
    </citation>
    <scope>NUCLEOTIDE SEQUENCE</scope>
    <source>
        <strain evidence="7">K_DeepCast_65m_m2_066</strain>
    </source>
</reference>
<protein>
    <recommendedName>
        <fullName evidence="9">Caa(3)-type oxidase subunit IV</fullName>
    </recommendedName>
</protein>
<keyword evidence="5 6" id="KW-0472">Membrane</keyword>
<evidence type="ECO:0000256" key="6">
    <source>
        <dbReference type="SAM" id="Phobius"/>
    </source>
</evidence>
<keyword evidence="3 6" id="KW-0812">Transmembrane</keyword>
<evidence type="ECO:0000313" key="7">
    <source>
        <dbReference type="EMBL" id="MBM3224173.1"/>
    </source>
</evidence>
<dbReference type="Proteomes" id="UP000712673">
    <property type="component" value="Unassembled WGS sequence"/>
</dbReference>
<evidence type="ECO:0000313" key="8">
    <source>
        <dbReference type="Proteomes" id="UP000712673"/>
    </source>
</evidence>
<feature type="transmembrane region" description="Helical" evidence="6">
    <location>
        <begin position="12"/>
        <end position="31"/>
    </location>
</feature>
<feature type="transmembrane region" description="Helical" evidence="6">
    <location>
        <begin position="65"/>
        <end position="86"/>
    </location>
</feature>
<organism evidence="7 8">
    <name type="scientific">Tectimicrobiota bacterium</name>
    <dbReference type="NCBI Taxonomy" id="2528274"/>
    <lineage>
        <taxon>Bacteria</taxon>
        <taxon>Pseudomonadati</taxon>
        <taxon>Nitrospinota/Tectimicrobiota group</taxon>
        <taxon>Candidatus Tectimicrobiota</taxon>
    </lineage>
</organism>
<evidence type="ECO:0000256" key="2">
    <source>
        <dbReference type="ARBA" id="ARBA00022475"/>
    </source>
</evidence>
<comment type="caution">
    <text evidence="7">The sequence shown here is derived from an EMBL/GenBank/DDBJ whole genome shotgun (WGS) entry which is preliminary data.</text>
</comment>
<keyword evidence="4 6" id="KW-1133">Transmembrane helix</keyword>
<evidence type="ECO:0000256" key="3">
    <source>
        <dbReference type="ARBA" id="ARBA00022692"/>
    </source>
</evidence>
<comment type="subcellular location">
    <subcellularLocation>
        <location evidence="1">Cell membrane</location>
        <topology evidence="1">Multi-pass membrane protein</topology>
    </subcellularLocation>
</comment>
<evidence type="ECO:0000256" key="5">
    <source>
        <dbReference type="ARBA" id="ARBA00023136"/>
    </source>
</evidence>
<accession>A0A938B3W0</accession>
<evidence type="ECO:0000256" key="1">
    <source>
        <dbReference type="ARBA" id="ARBA00004651"/>
    </source>
</evidence>
<dbReference type="GO" id="GO:0005886">
    <property type="term" value="C:plasma membrane"/>
    <property type="evidence" value="ECO:0007669"/>
    <property type="project" value="UniProtKB-SubCell"/>
</dbReference>
<gene>
    <name evidence="7" type="ORF">FJZ47_10260</name>
</gene>
<dbReference type="EMBL" id="VGLS01000271">
    <property type="protein sequence ID" value="MBM3224173.1"/>
    <property type="molecule type" value="Genomic_DNA"/>
</dbReference>
<dbReference type="AlphaFoldDB" id="A0A938B3W0"/>
<dbReference type="InterPro" id="IPR005171">
    <property type="entry name" value="Cyt_c_oxidase_su4_prok"/>
</dbReference>
<evidence type="ECO:0000256" key="4">
    <source>
        <dbReference type="ARBA" id="ARBA00022989"/>
    </source>
</evidence>
<feature type="transmembrane region" description="Helical" evidence="6">
    <location>
        <begin position="37"/>
        <end position="58"/>
    </location>
</feature>
<evidence type="ECO:0008006" key="9">
    <source>
        <dbReference type="Google" id="ProtNLM"/>
    </source>
</evidence>